<name>A0ABD2JYS1_9BILA</name>
<comment type="caution">
    <text evidence="3">The sequence shown here is derived from an EMBL/GenBank/DDBJ whole genome shotgun (WGS) entry which is preliminary data.</text>
</comment>
<organism evidence="3 4">
    <name type="scientific">Heterodera trifolii</name>
    <dbReference type="NCBI Taxonomy" id="157864"/>
    <lineage>
        <taxon>Eukaryota</taxon>
        <taxon>Metazoa</taxon>
        <taxon>Ecdysozoa</taxon>
        <taxon>Nematoda</taxon>
        <taxon>Chromadorea</taxon>
        <taxon>Rhabditida</taxon>
        <taxon>Tylenchina</taxon>
        <taxon>Tylenchomorpha</taxon>
        <taxon>Tylenchoidea</taxon>
        <taxon>Heteroderidae</taxon>
        <taxon>Heteroderinae</taxon>
        <taxon>Heterodera</taxon>
    </lineage>
</organism>
<protein>
    <submittedName>
        <fullName evidence="3">Uncharacterized protein</fullName>
    </submittedName>
</protein>
<feature type="region of interest" description="Disordered" evidence="1">
    <location>
        <begin position="287"/>
        <end position="361"/>
    </location>
</feature>
<feature type="compositionally biased region" description="Polar residues" evidence="1">
    <location>
        <begin position="345"/>
        <end position="361"/>
    </location>
</feature>
<accession>A0ABD2JYS1</accession>
<feature type="region of interest" description="Disordered" evidence="1">
    <location>
        <begin position="627"/>
        <end position="666"/>
    </location>
</feature>
<reference evidence="3 4" key="1">
    <citation type="submission" date="2024-10" db="EMBL/GenBank/DDBJ databases">
        <authorList>
            <person name="Kim D."/>
        </authorList>
    </citation>
    <scope>NUCLEOTIDE SEQUENCE [LARGE SCALE GENOMIC DNA]</scope>
    <source>
        <strain evidence="3">BH-2024</strain>
    </source>
</reference>
<dbReference type="EMBL" id="JBICBT010000872">
    <property type="protein sequence ID" value="KAL3095795.1"/>
    <property type="molecule type" value="Genomic_DNA"/>
</dbReference>
<feature type="region of interest" description="Disordered" evidence="1">
    <location>
        <begin position="404"/>
        <end position="446"/>
    </location>
</feature>
<evidence type="ECO:0000313" key="2">
    <source>
        <dbReference type="EMBL" id="KAL3095791.1"/>
    </source>
</evidence>
<proteinExistence type="predicted"/>
<dbReference type="EMBL" id="JBICBT010000872">
    <property type="protein sequence ID" value="KAL3095791.1"/>
    <property type="molecule type" value="Genomic_DNA"/>
</dbReference>
<feature type="compositionally biased region" description="Polar residues" evidence="1">
    <location>
        <begin position="425"/>
        <end position="446"/>
    </location>
</feature>
<dbReference type="Proteomes" id="UP001620626">
    <property type="component" value="Unassembled WGS sequence"/>
</dbReference>
<keyword evidence="4" id="KW-1185">Reference proteome</keyword>
<dbReference type="AlphaFoldDB" id="A0ABD2JYS1"/>
<gene>
    <name evidence="2" type="ORF">niasHT_024087</name>
    <name evidence="3" type="ORF">niasHT_024091</name>
</gene>
<evidence type="ECO:0000313" key="3">
    <source>
        <dbReference type="EMBL" id="KAL3095795.1"/>
    </source>
</evidence>
<evidence type="ECO:0000313" key="4">
    <source>
        <dbReference type="Proteomes" id="UP001620626"/>
    </source>
</evidence>
<feature type="region of interest" description="Disordered" evidence="1">
    <location>
        <begin position="233"/>
        <end position="255"/>
    </location>
</feature>
<sequence length="780" mass="86816">MCEQLSTHIGPDAGAFVLHRKRRITHVPYWWVNNPTLGEFCFAMIGRADIEGSKSDVAMDAWPPQASYPCGPCGAHETPQEPRCFTGATSLSQAEPLPGTHTLNQKRELWLGLHTTSASSFALPRKTALANRHFPSLAISLEYLLLPPRSALVEAPAGPTPKTFNATTTTLLHVMARLRDKHVYKPMTSDDRFARQNRFGLPPEFPLASSCSGIVHHLSGLSAYALSPPHRMRSRRDYVAPQHRSARDHTSAPRVEQMTGFYTENAQLRARAGPNWLLVRVARDRHRPSARANTDPKPLHNSPRVNSTPPIRVPDPERLASRPSSRSYSEHLSALRLQMPHSPLNRRTANPSLEASSPTYSNKRVNADQIRQLCPFPPHRFHVLFNSLFKVLCNFPSRHVKMGRRRQLDRSCTFSGAPVKGNLNKRANPSSRSIRYTSQPQRSCDSALDSSQFTRRYYGNPRRKIKAGMPVSQALRHSMRRTGAPELRSVKRELEPQVRASTPKPHSRAEQVNAFYGNDPEPGVPMDVTPMAQCAFECFVFKVSAVRTNYRSWLRSSSIHEPSDPPIRLEFILQQKCQARALPRRLITATDVAASTNTPLVTARKTGNETTIPSQCVMCLPQQPLNDAQTPAQPLGRPTSVHTPLAQRTNQARRPATDTLPHSSHPQAFTCAALSGTPAPTYGSTPKAWLVRQLPRNVGQRPQVISNDLCPSADGGIWWCQRSPNRTAVCIPTEAGTLTVPEFLEMAQSRAATGGVYKGQGRIQSELMTRPYKEFLVHGQ</sequence>
<feature type="compositionally biased region" description="Polar residues" evidence="1">
    <location>
        <begin position="640"/>
        <end position="652"/>
    </location>
</feature>
<evidence type="ECO:0000256" key="1">
    <source>
        <dbReference type="SAM" id="MobiDB-lite"/>
    </source>
</evidence>